<dbReference type="eggNOG" id="COG2755">
    <property type="taxonomic scope" value="Bacteria"/>
</dbReference>
<dbReference type="Proteomes" id="UP000014174">
    <property type="component" value="Unassembled WGS sequence"/>
</dbReference>
<organism evidence="2 3">
    <name type="scientific">Arcticibacter svalbardensis MN12-7</name>
    <dbReference type="NCBI Taxonomy" id="1150600"/>
    <lineage>
        <taxon>Bacteria</taxon>
        <taxon>Pseudomonadati</taxon>
        <taxon>Bacteroidota</taxon>
        <taxon>Sphingobacteriia</taxon>
        <taxon>Sphingobacteriales</taxon>
        <taxon>Sphingobacteriaceae</taxon>
        <taxon>Arcticibacter</taxon>
    </lineage>
</organism>
<dbReference type="PANTHER" id="PTHR30383:SF5">
    <property type="entry name" value="SGNH HYDROLASE-TYPE ESTERASE DOMAIN-CONTAINING PROTEIN"/>
    <property type="match status" value="1"/>
</dbReference>
<dbReference type="GO" id="GO:0004064">
    <property type="term" value="F:arylesterase activity"/>
    <property type="evidence" value="ECO:0007669"/>
    <property type="project" value="UniProtKB-EC"/>
</dbReference>
<dbReference type="PANTHER" id="PTHR30383">
    <property type="entry name" value="THIOESTERASE 1/PROTEASE 1/LYSOPHOSPHOLIPASE L1"/>
    <property type="match status" value="1"/>
</dbReference>
<keyword evidence="3" id="KW-1185">Reference proteome</keyword>
<sequence length="205" mass="22142">MDQKKAANEASTQNNSTDKQVTKNILFFGNSLTAGYGLEDPSSESFPSLIQEKIDSLKLNYKAINAGLSGETTAGGKGRIGWLLRTQVDVFVLELGANDGLRGLPVTETIKNLQSIVDTVKAKYPDAKLVLLGMKVPPNMGGRYAADFNAVFKTIADKNSMLLVPFLLENVAGIPKLNLKDGVHPTAPGQKIVAENVWKELKNIL</sequence>
<dbReference type="Gene3D" id="3.40.50.1110">
    <property type="entry name" value="SGNH hydrolase"/>
    <property type="match status" value="1"/>
</dbReference>
<accession>R9GX78</accession>
<dbReference type="InterPro" id="IPR051532">
    <property type="entry name" value="Ester_Hydrolysis_Enzymes"/>
</dbReference>
<dbReference type="GO" id="GO:0004622">
    <property type="term" value="F:phosphatidylcholine lysophospholipase activity"/>
    <property type="evidence" value="ECO:0007669"/>
    <property type="project" value="TreeGrafter"/>
</dbReference>
<name>R9GX78_9SPHI</name>
<dbReference type="PATRIC" id="fig|1150600.3.peg.317"/>
<dbReference type="Pfam" id="PF13472">
    <property type="entry name" value="Lipase_GDSL_2"/>
    <property type="match status" value="1"/>
</dbReference>
<protein>
    <submittedName>
        <fullName evidence="2">Arylesterase</fullName>
        <ecNumber evidence="2">3.1.1.2</ecNumber>
    </submittedName>
</protein>
<dbReference type="SUPFAM" id="SSF52266">
    <property type="entry name" value="SGNH hydrolase"/>
    <property type="match status" value="1"/>
</dbReference>
<evidence type="ECO:0000313" key="2">
    <source>
        <dbReference type="EMBL" id="EOR96422.1"/>
    </source>
</evidence>
<dbReference type="CDD" id="cd01822">
    <property type="entry name" value="Lysophospholipase_L1_like"/>
    <property type="match status" value="1"/>
</dbReference>
<evidence type="ECO:0000259" key="1">
    <source>
        <dbReference type="Pfam" id="PF13472"/>
    </source>
</evidence>
<dbReference type="InterPro" id="IPR036514">
    <property type="entry name" value="SGNH_hydro_sf"/>
</dbReference>
<feature type="domain" description="SGNH hydrolase-type esterase" evidence="1">
    <location>
        <begin position="27"/>
        <end position="192"/>
    </location>
</feature>
<dbReference type="AlphaFoldDB" id="R9GX78"/>
<dbReference type="EC" id="3.1.1.2" evidence="2"/>
<keyword evidence="2" id="KW-0378">Hydrolase</keyword>
<dbReference type="STRING" id="1150600.ADIARSV_0325"/>
<dbReference type="InterPro" id="IPR013830">
    <property type="entry name" value="SGNH_hydro"/>
</dbReference>
<reference evidence="2 3" key="1">
    <citation type="journal article" date="2013" name="Genome Announc.">
        <title>Draft Genome Sequence of Arcticibacter svalbardensis Strain MN12-7T, a Member of the Family Sphingobacteriaceae Isolated from an Arctic Soil Sample.</title>
        <authorList>
            <person name="Shivaji S."/>
            <person name="Ara S."/>
            <person name="Prasad S."/>
            <person name="Manasa B.P."/>
            <person name="Begum Z."/>
            <person name="Singh A."/>
            <person name="Kumar Pinnaka A."/>
        </authorList>
    </citation>
    <scope>NUCLEOTIDE SEQUENCE [LARGE SCALE GENOMIC DNA]</scope>
    <source>
        <strain evidence="2 3">MN12-7</strain>
    </source>
</reference>
<dbReference type="EMBL" id="AQPN01000012">
    <property type="protein sequence ID" value="EOR96422.1"/>
    <property type="molecule type" value="Genomic_DNA"/>
</dbReference>
<gene>
    <name evidence="2" type="ORF">ADIARSV_0325</name>
</gene>
<evidence type="ECO:0000313" key="3">
    <source>
        <dbReference type="Proteomes" id="UP000014174"/>
    </source>
</evidence>
<proteinExistence type="predicted"/>
<comment type="caution">
    <text evidence="2">The sequence shown here is derived from an EMBL/GenBank/DDBJ whole genome shotgun (WGS) entry which is preliminary data.</text>
</comment>